<gene>
    <name evidence="2" type="ORF">CTI12_AA459540</name>
</gene>
<comment type="caution">
    <text evidence="2">The sequence shown here is derived from an EMBL/GenBank/DDBJ whole genome shotgun (WGS) entry which is preliminary data.</text>
</comment>
<feature type="region of interest" description="Disordered" evidence="1">
    <location>
        <begin position="158"/>
        <end position="183"/>
    </location>
</feature>
<dbReference type="AlphaFoldDB" id="A0A2U1LSK2"/>
<dbReference type="Proteomes" id="UP000245207">
    <property type="component" value="Unassembled WGS sequence"/>
</dbReference>
<dbReference type="EMBL" id="PKPP01007968">
    <property type="protein sequence ID" value="PWA51967.1"/>
    <property type="molecule type" value="Genomic_DNA"/>
</dbReference>
<reference evidence="2 3" key="1">
    <citation type="journal article" date="2018" name="Mol. Plant">
        <title>The genome of Artemisia annua provides insight into the evolution of Asteraceae family and artemisinin biosynthesis.</title>
        <authorList>
            <person name="Shen Q."/>
            <person name="Zhang L."/>
            <person name="Liao Z."/>
            <person name="Wang S."/>
            <person name="Yan T."/>
            <person name="Shi P."/>
            <person name="Liu M."/>
            <person name="Fu X."/>
            <person name="Pan Q."/>
            <person name="Wang Y."/>
            <person name="Lv Z."/>
            <person name="Lu X."/>
            <person name="Zhang F."/>
            <person name="Jiang W."/>
            <person name="Ma Y."/>
            <person name="Chen M."/>
            <person name="Hao X."/>
            <person name="Li L."/>
            <person name="Tang Y."/>
            <person name="Lv G."/>
            <person name="Zhou Y."/>
            <person name="Sun X."/>
            <person name="Brodelius P.E."/>
            <person name="Rose J.K.C."/>
            <person name="Tang K."/>
        </authorList>
    </citation>
    <scope>NUCLEOTIDE SEQUENCE [LARGE SCALE GENOMIC DNA]</scope>
    <source>
        <strain evidence="3">cv. Huhao1</strain>
        <tissue evidence="2">Leaf</tissue>
    </source>
</reference>
<keyword evidence="3" id="KW-1185">Reference proteome</keyword>
<evidence type="ECO:0000256" key="1">
    <source>
        <dbReference type="SAM" id="MobiDB-lite"/>
    </source>
</evidence>
<name>A0A2U1LSK2_ARTAN</name>
<proteinExistence type="predicted"/>
<evidence type="ECO:0000313" key="3">
    <source>
        <dbReference type="Proteomes" id="UP000245207"/>
    </source>
</evidence>
<sequence length="194" mass="20683">MDFKGPLVKCLGLAIDEGIRRGLEAGVEHGKAGLSLSELEAYDVDAGAKYEAAVLELDNVNFPLLDSLEECADSGLEHLMARLVLEGNPNDPGRALPQPTREQLLVPAYYERGGVRSANPWEHVIPLEDAINASKARARVCAHDAVYKNAVVDGDHSLVQRSKESIDPTGPSPSCPVTGPTGDNAAQDGMFVIV</sequence>
<accession>A0A2U1LSK2</accession>
<organism evidence="2 3">
    <name type="scientific">Artemisia annua</name>
    <name type="common">Sweet wormwood</name>
    <dbReference type="NCBI Taxonomy" id="35608"/>
    <lineage>
        <taxon>Eukaryota</taxon>
        <taxon>Viridiplantae</taxon>
        <taxon>Streptophyta</taxon>
        <taxon>Embryophyta</taxon>
        <taxon>Tracheophyta</taxon>
        <taxon>Spermatophyta</taxon>
        <taxon>Magnoliopsida</taxon>
        <taxon>eudicotyledons</taxon>
        <taxon>Gunneridae</taxon>
        <taxon>Pentapetalae</taxon>
        <taxon>asterids</taxon>
        <taxon>campanulids</taxon>
        <taxon>Asterales</taxon>
        <taxon>Asteraceae</taxon>
        <taxon>Asteroideae</taxon>
        <taxon>Anthemideae</taxon>
        <taxon>Artemisiinae</taxon>
        <taxon>Artemisia</taxon>
    </lineage>
</organism>
<evidence type="ECO:0000313" key="2">
    <source>
        <dbReference type="EMBL" id="PWA51967.1"/>
    </source>
</evidence>
<protein>
    <submittedName>
        <fullName evidence="2">Uncharacterized protein</fullName>
    </submittedName>
</protein>